<dbReference type="InterPro" id="IPR027417">
    <property type="entry name" value="P-loop_NTPase"/>
</dbReference>
<comment type="caution">
    <text evidence="4">The sequence shown here is derived from an EMBL/GenBank/DDBJ whole genome shotgun (WGS) entry which is preliminary data.</text>
</comment>
<organism evidence="4 5">
    <name type="scientific">Trapa incisa</name>
    <dbReference type="NCBI Taxonomy" id="236973"/>
    <lineage>
        <taxon>Eukaryota</taxon>
        <taxon>Viridiplantae</taxon>
        <taxon>Streptophyta</taxon>
        <taxon>Embryophyta</taxon>
        <taxon>Tracheophyta</taxon>
        <taxon>Spermatophyta</taxon>
        <taxon>Magnoliopsida</taxon>
        <taxon>eudicotyledons</taxon>
        <taxon>Gunneridae</taxon>
        <taxon>Pentapetalae</taxon>
        <taxon>rosids</taxon>
        <taxon>malvids</taxon>
        <taxon>Myrtales</taxon>
        <taxon>Lythraceae</taxon>
        <taxon>Trapa</taxon>
    </lineage>
</organism>
<dbReference type="AlphaFoldDB" id="A0AAN7Q392"/>
<evidence type="ECO:0000256" key="1">
    <source>
        <dbReference type="ARBA" id="ARBA00011040"/>
    </source>
</evidence>
<evidence type="ECO:0000259" key="3">
    <source>
        <dbReference type="Pfam" id="PF17886"/>
    </source>
</evidence>
<dbReference type="InterPro" id="IPR040612">
    <property type="entry name" value="ArsA_HSP20-like"/>
</dbReference>
<protein>
    <recommendedName>
        <fullName evidence="6">P-loop containing nucleoside triphosphate hydrolases superfamily protein</fullName>
    </recommendedName>
</protein>
<proteinExistence type="inferred from homology"/>
<dbReference type="Pfam" id="PF02374">
    <property type="entry name" value="ArsA_ATPase"/>
    <property type="match status" value="1"/>
</dbReference>
<comment type="similarity">
    <text evidence="1">Belongs to the arsA ATPase family.</text>
</comment>
<dbReference type="Pfam" id="PF17886">
    <property type="entry name" value="ArsA_HSP20"/>
    <property type="match status" value="1"/>
</dbReference>
<dbReference type="PANTHER" id="PTHR43868:SF1">
    <property type="entry name" value="P-LOOP CONTAINING NUCLEOSIDE TRIPHOSPHATE HYDROLASES SUPERFAMILY PROTEIN"/>
    <property type="match status" value="1"/>
</dbReference>
<dbReference type="InterPro" id="IPR008978">
    <property type="entry name" value="HSP20-like_chaperone"/>
</dbReference>
<evidence type="ECO:0000259" key="2">
    <source>
        <dbReference type="Pfam" id="PF02374"/>
    </source>
</evidence>
<evidence type="ECO:0008006" key="6">
    <source>
        <dbReference type="Google" id="ProtNLM"/>
    </source>
</evidence>
<evidence type="ECO:0000313" key="5">
    <source>
        <dbReference type="Proteomes" id="UP001345219"/>
    </source>
</evidence>
<dbReference type="Gene3D" id="3.40.50.300">
    <property type="entry name" value="P-loop containing nucleotide triphosphate hydrolases"/>
    <property type="match status" value="1"/>
</dbReference>
<evidence type="ECO:0000313" key="4">
    <source>
        <dbReference type="EMBL" id="KAK4758806.1"/>
    </source>
</evidence>
<accession>A0AAN7Q392</accession>
<dbReference type="Gene3D" id="2.60.40.790">
    <property type="match status" value="1"/>
</dbReference>
<dbReference type="PANTHER" id="PTHR43868">
    <property type="entry name" value="OS02G0711200 PROTEIN"/>
    <property type="match status" value="1"/>
</dbReference>
<dbReference type="CDD" id="cd02035">
    <property type="entry name" value="ArsA"/>
    <property type="match status" value="1"/>
</dbReference>
<feature type="domain" description="ArsA/GET3 Anion-transporting ATPase-like" evidence="2">
    <location>
        <begin position="56"/>
        <end position="238"/>
    </location>
</feature>
<reference evidence="4 5" key="1">
    <citation type="journal article" date="2023" name="Hortic Res">
        <title>Pangenome of water caltrop reveals structural variations and asymmetric subgenome divergence after allopolyploidization.</title>
        <authorList>
            <person name="Zhang X."/>
            <person name="Chen Y."/>
            <person name="Wang L."/>
            <person name="Yuan Y."/>
            <person name="Fang M."/>
            <person name="Shi L."/>
            <person name="Lu R."/>
            <person name="Comes H.P."/>
            <person name="Ma Y."/>
            <person name="Chen Y."/>
            <person name="Huang G."/>
            <person name="Zhou Y."/>
            <person name="Zheng Z."/>
            <person name="Qiu Y."/>
        </authorList>
    </citation>
    <scope>NUCLEOTIDE SEQUENCE [LARGE SCALE GENOMIC DNA]</scope>
    <source>
        <tissue evidence="4">Roots</tissue>
    </source>
</reference>
<feature type="domain" description="ArsA HSP20-like" evidence="3">
    <location>
        <begin position="396"/>
        <end position="454"/>
    </location>
</feature>
<sequence>MVVALASFPFTTKLSYPFPFPSPQQGSTLQPSTVIVASATTPSASSGSDGNEGKSTKLVTFLGKGGSGKTTSSIFAAQHYAKMGLNTCLVVHSQDSTAEHLLGCKIGPSPVTCNSNLSVTKLETTKMLLEPLKRLREADSQLNLTQGVLEGVVGEELGVLPGMDSIFSLYALERFVRFTGSKSLGSCGTEHYDVIVYDGISSEETLRMIGASSKARLYLKYLRSIAEKTDLGRLAGPSVIRLVDDAMSLTENQSIVSNTSSKIWDTLDEMLLRGSAAFLEPRKFSCFLVMDPQNPTSVDSALRFWGRTIQSGGLISGAFGVSFPDVSEDSIGRVKEKLSPMAFASIPHLPLSSPIDWNSVLLSSASKQAQELLSSPSSSHSNLMLPVKFDSAKKLVTLLMPGFDKSEIKLYQYRGGTELLVEAGDQRRVIPLPVGIQGKVAGAKFVDQSLVITMR</sequence>
<gene>
    <name evidence="4" type="ORF">SAY87_020107</name>
</gene>
<keyword evidence="5" id="KW-1185">Reference proteome</keyword>
<dbReference type="SUPFAM" id="SSF52540">
    <property type="entry name" value="P-loop containing nucleoside triphosphate hydrolases"/>
    <property type="match status" value="1"/>
</dbReference>
<dbReference type="InterPro" id="IPR053262">
    <property type="entry name" value="ArsA_ATPase-like"/>
</dbReference>
<dbReference type="Proteomes" id="UP001345219">
    <property type="component" value="Chromosome 15"/>
</dbReference>
<dbReference type="EMBL" id="JAXIOK010000012">
    <property type="protein sequence ID" value="KAK4758806.1"/>
    <property type="molecule type" value="Genomic_DNA"/>
</dbReference>
<name>A0AAN7Q392_9MYRT</name>
<dbReference type="InterPro" id="IPR025723">
    <property type="entry name" value="ArsA/GET3_ATPase-like"/>
</dbReference>